<dbReference type="EMBL" id="JBHSGR010000009">
    <property type="protein sequence ID" value="MFC4693792.1"/>
    <property type="molecule type" value="Genomic_DNA"/>
</dbReference>
<dbReference type="Proteomes" id="UP001596025">
    <property type="component" value="Unassembled WGS sequence"/>
</dbReference>
<proteinExistence type="predicted"/>
<organism evidence="4 5">
    <name type="scientific">Geodermatophilus arenarius</name>
    <dbReference type="NCBI Taxonomy" id="1137990"/>
    <lineage>
        <taxon>Bacteria</taxon>
        <taxon>Bacillati</taxon>
        <taxon>Actinomycetota</taxon>
        <taxon>Actinomycetes</taxon>
        <taxon>Geodermatophilales</taxon>
        <taxon>Geodermatophilaceae</taxon>
        <taxon>Geodermatophilus</taxon>
    </lineage>
</organism>
<dbReference type="SUPFAM" id="SSF88713">
    <property type="entry name" value="Glycoside hydrolase/deacetylase"/>
    <property type="match status" value="1"/>
</dbReference>
<accession>A0ABV9LIT2</accession>
<sequence length="302" mass="33309">MVLLYHRISEDESDDPGGMVVPPSLFREHMTALSDWFSVVPARGILSGHGEPAAAVTLDDGYLDNLEQAVPVLQEFSLPATFFVVADALAGGGRGPVEEYWWDRLEHLLLEHDSGGNQLGVQVGRRMLRLDLANVDSRRMAYWQLSAALYRQPPAEVRRVVSELETVRPRAAACMRHRRMTVEQVQRLAEDPLFTIGSHTCSHAALAQLRGEEARRELTKSRDALRAILGESPELLAYPFGAPGTVTRRNAQEARAAGYRLAFANVAGPVDGADPFAVPRITVGRWSVDRLQRAVTAWVPVA</sequence>
<name>A0ABV9LIT2_9ACTN</name>
<dbReference type="EC" id="3.-.-.-" evidence="4"/>
<evidence type="ECO:0000256" key="1">
    <source>
        <dbReference type="ARBA" id="ARBA00004613"/>
    </source>
</evidence>
<dbReference type="CDD" id="cd10918">
    <property type="entry name" value="CE4_NodB_like_5s_6s"/>
    <property type="match status" value="1"/>
</dbReference>
<evidence type="ECO:0000256" key="2">
    <source>
        <dbReference type="ARBA" id="ARBA00022729"/>
    </source>
</evidence>
<dbReference type="RefSeq" id="WP_387988510.1">
    <property type="nucleotide sequence ID" value="NZ_JBHSGR010000009.1"/>
</dbReference>
<dbReference type="PROSITE" id="PS51677">
    <property type="entry name" value="NODB"/>
    <property type="match status" value="1"/>
</dbReference>
<reference evidence="5" key="1">
    <citation type="journal article" date="2019" name="Int. J. Syst. Evol. Microbiol.">
        <title>The Global Catalogue of Microorganisms (GCM) 10K type strain sequencing project: providing services to taxonomists for standard genome sequencing and annotation.</title>
        <authorList>
            <consortium name="The Broad Institute Genomics Platform"/>
            <consortium name="The Broad Institute Genome Sequencing Center for Infectious Disease"/>
            <person name="Wu L."/>
            <person name="Ma J."/>
        </authorList>
    </citation>
    <scope>NUCLEOTIDE SEQUENCE [LARGE SCALE GENOMIC DNA]</scope>
    <source>
        <strain evidence="5">CCUG 62763</strain>
    </source>
</reference>
<keyword evidence="4" id="KW-0378">Hydrolase</keyword>
<dbReference type="InterPro" id="IPR011330">
    <property type="entry name" value="Glyco_hydro/deAcase_b/a-brl"/>
</dbReference>
<dbReference type="Gene3D" id="3.20.20.370">
    <property type="entry name" value="Glycoside hydrolase/deacetylase"/>
    <property type="match status" value="1"/>
</dbReference>
<comment type="caution">
    <text evidence="4">The sequence shown here is derived from an EMBL/GenBank/DDBJ whole genome shotgun (WGS) entry which is preliminary data.</text>
</comment>
<feature type="domain" description="NodB homology" evidence="3">
    <location>
        <begin position="52"/>
        <end position="302"/>
    </location>
</feature>
<dbReference type="InterPro" id="IPR051398">
    <property type="entry name" value="Polysacch_Deacetylase"/>
</dbReference>
<dbReference type="Pfam" id="PF01522">
    <property type="entry name" value="Polysacc_deac_1"/>
    <property type="match status" value="2"/>
</dbReference>
<protein>
    <submittedName>
        <fullName evidence="4">Polysaccharide deacetylase family protein</fullName>
        <ecNumber evidence="4">3.-.-.-</ecNumber>
    </submittedName>
</protein>
<evidence type="ECO:0000313" key="4">
    <source>
        <dbReference type="EMBL" id="MFC4693792.1"/>
    </source>
</evidence>
<comment type="subcellular location">
    <subcellularLocation>
        <location evidence="1">Secreted</location>
    </subcellularLocation>
</comment>
<keyword evidence="5" id="KW-1185">Reference proteome</keyword>
<dbReference type="PANTHER" id="PTHR34216:SF3">
    <property type="entry name" value="POLY-BETA-1,6-N-ACETYL-D-GLUCOSAMINE N-DEACETYLASE"/>
    <property type="match status" value="1"/>
</dbReference>
<evidence type="ECO:0000259" key="3">
    <source>
        <dbReference type="PROSITE" id="PS51677"/>
    </source>
</evidence>
<dbReference type="GO" id="GO:0016787">
    <property type="term" value="F:hydrolase activity"/>
    <property type="evidence" value="ECO:0007669"/>
    <property type="project" value="UniProtKB-KW"/>
</dbReference>
<keyword evidence="2" id="KW-0732">Signal</keyword>
<dbReference type="InterPro" id="IPR002509">
    <property type="entry name" value="NODB_dom"/>
</dbReference>
<dbReference type="PANTHER" id="PTHR34216">
    <property type="match status" value="1"/>
</dbReference>
<evidence type="ECO:0000313" key="5">
    <source>
        <dbReference type="Proteomes" id="UP001596025"/>
    </source>
</evidence>
<gene>
    <name evidence="4" type="ORF">ACFO3M_10390</name>
</gene>